<name>V5Z9G6_9GAMM</name>
<protein>
    <submittedName>
        <fullName evidence="1">Uncharacterized protein</fullName>
    </submittedName>
</protein>
<proteinExistence type="predicted"/>
<organism evidence="1 2">
    <name type="scientific">Erwinia piriflorinigrans CFBP 5888</name>
    <dbReference type="NCBI Taxonomy" id="1161919"/>
    <lineage>
        <taxon>Bacteria</taxon>
        <taxon>Pseudomonadati</taxon>
        <taxon>Pseudomonadota</taxon>
        <taxon>Gammaproteobacteria</taxon>
        <taxon>Enterobacterales</taxon>
        <taxon>Erwiniaceae</taxon>
        <taxon>Erwinia</taxon>
    </lineage>
</organism>
<dbReference type="Proteomes" id="UP000018217">
    <property type="component" value="Unassembled WGS sequence"/>
</dbReference>
<dbReference type="STRING" id="1161919.EPIR_2306"/>
<evidence type="ECO:0000313" key="1">
    <source>
        <dbReference type="EMBL" id="CCG87671.1"/>
    </source>
</evidence>
<comment type="caution">
    <text evidence="1">The sequence shown here is derived from an EMBL/GenBank/DDBJ whole genome shotgun (WGS) entry which is preliminary data.</text>
</comment>
<dbReference type="AlphaFoldDB" id="V5Z9G6"/>
<gene>
    <name evidence="1" type="ORF">EPIR_2306</name>
</gene>
<evidence type="ECO:0000313" key="2">
    <source>
        <dbReference type="Proteomes" id="UP000018217"/>
    </source>
</evidence>
<keyword evidence="2" id="KW-1185">Reference proteome</keyword>
<accession>V5Z9G6</accession>
<dbReference type="EMBL" id="CAHS01000015">
    <property type="protein sequence ID" value="CCG87671.1"/>
    <property type="molecule type" value="Genomic_DNA"/>
</dbReference>
<reference evidence="1 2" key="1">
    <citation type="journal article" date="2013" name="Syst. Appl. Microbiol.">
        <title>Phylogenetic position and virulence apparatus of the pear flower necrosis pathogen Erwinia piriflorinigrans CFBP 5888T as assessed by comparative genomics.</title>
        <authorList>
            <person name="Smits T.H."/>
            <person name="Rezzonico F."/>
            <person name="Lopez M.M."/>
            <person name="Blom J."/>
            <person name="Goesmann A."/>
            <person name="Frey J.E."/>
            <person name="Duffy B."/>
        </authorList>
    </citation>
    <scope>NUCLEOTIDE SEQUENCE [LARGE SCALE GENOMIC DNA]</scope>
    <source>
        <strain evidence="2">CFBP5888</strain>
    </source>
</reference>
<sequence length="36" mass="4009">MDIHIVRNNLTGLSVARNPFLSMLKDSLINGRLSLV</sequence>